<dbReference type="RefSeq" id="WP_273378447.1">
    <property type="nucleotide sequence ID" value="NZ_PIUK01000029.1"/>
</dbReference>
<dbReference type="PANTHER" id="PTHR10815:SF13">
    <property type="entry name" value="METHYLATED-DNA--PROTEIN-CYSTEINE METHYLTRANSFERASE"/>
    <property type="match status" value="1"/>
</dbReference>
<dbReference type="SUPFAM" id="SSF46767">
    <property type="entry name" value="Methylated DNA-protein cysteine methyltransferase, C-terminal domain"/>
    <property type="match status" value="1"/>
</dbReference>
<evidence type="ECO:0000256" key="7">
    <source>
        <dbReference type="ARBA" id="ARBA00023204"/>
    </source>
</evidence>
<keyword evidence="6" id="KW-0227">DNA damage</keyword>
<dbReference type="FunFam" id="1.10.10.10:FF:000214">
    <property type="entry name" value="Methylated-DNA--protein-cysteine methyltransferase"/>
    <property type="match status" value="1"/>
</dbReference>
<evidence type="ECO:0000256" key="3">
    <source>
        <dbReference type="ARBA" id="ARBA00011918"/>
    </source>
</evidence>
<dbReference type="EMBL" id="PIUK01000029">
    <property type="protein sequence ID" value="MBY6275547.1"/>
    <property type="molecule type" value="Genomic_DNA"/>
</dbReference>
<dbReference type="PANTHER" id="PTHR10815">
    <property type="entry name" value="METHYLATED-DNA--PROTEIN-CYSTEINE METHYLTRANSFERASE"/>
    <property type="match status" value="1"/>
</dbReference>
<dbReference type="InterPro" id="IPR001497">
    <property type="entry name" value="MethylDNA_cys_MeTrfase_AS"/>
</dbReference>
<dbReference type="InterPro" id="IPR036631">
    <property type="entry name" value="MGMT_N_sf"/>
</dbReference>
<comment type="catalytic activity">
    <reaction evidence="8">
        <text>a 6-O-methyl-2'-deoxyguanosine in DNA + L-cysteinyl-[protein] = S-methyl-L-cysteinyl-[protein] + a 2'-deoxyguanosine in DNA</text>
        <dbReference type="Rhea" id="RHEA:24000"/>
        <dbReference type="Rhea" id="RHEA-COMP:10131"/>
        <dbReference type="Rhea" id="RHEA-COMP:10132"/>
        <dbReference type="Rhea" id="RHEA-COMP:11367"/>
        <dbReference type="Rhea" id="RHEA-COMP:11368"/>
        <dbReference type="ChEBI" id="CHEBI:29950"/>
        <dbReference type="ChEBI" id="CHEBI:82612"/>
        <dbReference type="ChEBI" id="CHEBI:85445"/>
        <dbReference type="ChEBI" id="CHEBI:85448"/>
        <dbReference type="EC" id="2.1.1.63"/>
    </reaction>
</comment>
<evidence type="ECO:0000313" key="11">
    <source>
        <dbReference type="Proteomes" id="UP000732377"/>
    </source>
</evidence>
<dbReference type="Gene3D" id="1.10.10.10">
    <property type="entry name" value="Winged helix-like DNA-binding domain superfamily/Winged helix DNA-binding domain"/>
    <property type="match status" value="1"/>
</dbReference>
<dbReference type="CDD" id="cd06445">
    <property type="entry name" value="ATase"/>
    <property type="match status" value="1"/>
</dbReference>
<keyword evidence="4 10" id="KW-0489">Methyltransferase</keyword>
<dbReference type="PROSITE" id="PS00374">
    <property type="entry name" value="MGMT"/>
    <property type="match status" value="1"/>
</dbReference>
<evidence type="ECO:0000256" key="2">
    <source>
        <dbReference type="ARBA" id="ARBA00008711"/>
    </source>
</evidence>
<dbReference type="Gene3D" id="3.30.160.70">
    <property type="entry name" value="Methylated DNA-protein cysteine methyltransferase domain"/>
    <property type="match status" value="1"/>
</dbReference>
<comment type="caution">
    <text evidence="10">The sequence shown here is derived from an EMBL/GenBank/DDBJ whole genome shotgun (WGS) entry which is preliminary data.</text>
</comment>
<dbReference type="NCBIfam" id="TIGR00589">
    <property type="entry name" value="ogt"/>
    <property type="match status" value="1"/>
</dbReference>
<evidence type="ECO:0000256" key="6">
    <source>
        <dbReference type="ARBA" id="ARBA00022763"/>
    </source>
</evidence>
<protein>
    <recommendedName>
        <fullName evidence="3">methylated-DNA--[protein]-cysteine S-methyltransferase</fullName>
        <ecNumber evidence="3">2.1.1.63</ecNumber>
    </recommendedName>
</protein>
<feature type="domain" description="Methylated-DNA-[protein]-cysteine S-methyltransferase DNA binding" evidence="9">
    <location>
        <begin position="81"/>
        <end position="162"/>
    </location>
</feature>
<proteinExistence type="inferred from homology"/>
<evidence type="ECO:0000313" key="10">
    <source>
        <dbReference type="EMBL" id="MBY6275547.1"/>
    </source>
</evidence>
<name>A0A953I256_SYMTR</name>
<keyword evidence="5" id="KW-0808">Transferase</keyword>
<dbReference type="InterPro" id="IPR036388">
    <property type="entry name" value="WH-like_DNA-bd_sf"/>
</dbReference>
<dbReference type="GO" id="GO:0006281">
    <property type="term" value="P:DNA repair"/>
    <property type="evidence" value="ECO:0007669"/>
    <property type="project" value="UniProtKB-KW"/>
</dbReference>
<comment type="similarity">
    <text evidence="2">Belongs to the MGMT family.</text>
</comment>
<accession>A0A953I256</accession>
<dbReference type="EC" id="2.1.1.63" evidence="3"/>
<gene>
    <name evidence="10" type="ORF">CWE10_04885</name>
</gene>
<dbReference type="Pfam" id="PF01035">
    <property type="entry name" value="DNA_binding_1"/>
    <property type="match status" value="1"/>
</dbReference>
<dbReference type="GO" id="GO:0032259">
    <property type="term" value="P:methylation"/>
    <property type="evidence" value="ECO:0007669"/>
    <property type="project" value="UniProtKB-KW"/>
</dbReference>
<evidence type="ECO:0000256" key="5">
    <source>
        <dbReference type="ARBA" id="ARBA00022679"/>
    </source>
</evidence>
<reference evidence="10" key="1">
    <citation type="submission" date="2017-11" db="EMBL/GenBank/DDBJ databases">
        <title>Three new genomes from thermophilic consortium.</title>
        <authorList>
            <person name="Quaggio R."/>
            <person name="Amgarten D."/>
            <person name="Setubal J.C."/>
        </authorList>
    </citation>
    <scope>NUCLEOTIDE SEQUENCE</scope>
    <source>
        <strain evidence="10">ZCTH01-B2</strain>
    </source>
</reference>
<comment type="catalytic activity">
    <reaction evidence="1">
        <text>a 4-O-methyl-thymidine in DNA + L-cysteinyl-[protein] = a thymidine in DNA + S-methyl-L-cysteinyl-[protein]</text>
        <dbReference type="Rhea" id="RHEA:53428"/>
        <dbReference type="Rhea" id="RHEA-COMP:10131"/>
        <dbReference type="Rhea" id="RHEA-COMP:10132"/>
        <dbReference type="Rhea" id="RHEA-COMP:13555"/>
        <dbReference type="Rhea" id="RHEA-COMP:13556"/>
        <dbReference type="ChEBI" id="CHEBI:29950"/>
        <dbReference type="ChEBI" id="CHEBI:82612"/>
        <dbReference type="ChEBI" id="CHEBI:137386"/>
        <dbReference type="ChEBI" id="CHEBI:137387"/>
        <dbReference type="EC" id="2.1.1.63"/>
    </reaction>
</comment>
<sequence>MEYTCCETRLGPIYVAWTAQGIACVAAGEAEEEAFRARCRALTGQSPVRNDGCRAELERMLQGWLEGEPYDGPVDLSPLSPFDREVLAACRAIPRGEVRTYGELAAAVGRPRAARAVGGALRRNPVPLLIPCHRVVRSDGTIGQYSMGGPEVKRQLLAMEGAR</sequence>
<dbReference type="InterPro" id="IPR036217">
    <property type="entry name" value="MethylDNA_cys_MeTrfase_DNAb"/>
</dbReference>
<evidence type="ECO:0000256" key="8">
    <source>
        <dbReference type="ARBA" id="ARBA00049348"/>
    </source>
</evidence>
<dbReference type="AlphaFoldDB" id="A0A953I256"/>
<dbReference type="InterPro" id="IPR014048">
    <property type="entry name" value="MethylDNA_cys_MeTrfase_DNA-bd"/>
</dbReference>
<dbReference type="GO" id="GO:0003908">
    <property type="term" value="F:methylated-DNA-[protein]-cysteine S-methyltransferase activity"/>
    <property type="evidence" value="ECO:0007669"/>
    <property type="project" value="UniProtKB-EC"/>
</dbReference>
<evidence type="ECO:0000256" key="4">
    <source>
        <dbReference type="ARBA" id="ARBA00022603"/>
    </source>
</evidence>
<organism evidence="10 11">
    <name type="scientific">Symbiobacterium thermophilum</name>
    <dbReference type="NCBI Taxonomy" id="2734"/>
    <lineage>
        <taxon>Bacteria</taxon>
        <taxon>Bacillati</taxon>
        <taxon>Bacillota</taxon>
        <taxon>Clostridia</taxon>
        <taxon>Eubacteriales</taxon>
        <taxon>Symbiobacteriaceae</taxon>
        <taxon>Symbiobacterium</taxon>
    </lineage>
</organism>
<evidence type="ECO:0000259" key="9">
    <source>
        <dbReference type="Pfam" id="PF01035"/>
    </source>
</evidence>
<dbReference type="SUPFAM" id="SSF53155">
    <property type="entry name" value="Methylated DNA-protein cysteine methyltransferase domain"/>
    <property type="match status" value="1"/>
</dbReference>
<evidence type="ECO:0000256" key="1">
    <source>
        <dbReference type="ARBA" id="ARBA00001286"/>
    </source>
</evidence>
<keyword evidence="7" id="KW-0234">DNA repair</keyword>
<dbReference type="Proteomes" id="UP000732377">
    <property type="component" value="Unassembled WGS sequence"/>
</dbReference>